<gene>
    <name evidence="2" type="ORF">CTheo_5605</name>
</gene>
<evidence type="ECO:0000256" key="1">
    <source>
        <dbReference type="SAM" id="MobiDB-lite"/>
    </source>
</evidence>
<feature type="region of interest" description="Disordered" evidence="1">
    <location>
        <begin position="1"/>
        <end position="23"/>
    </location>
</feature>
<feature type="region of interest" description="Disordered" evidence="1">
    <location>
        <begin position="74"/>
        <end position="132"/>
    </location>
</feature>
<comment type="caution">
    <text evidence="2">The sequence shown here is derived from an EMBL/GenBank/DDBJ whole genome shotgun (WGS) entry which is preliminary data.</text>
</comment>
<name>A0A5N5QH14_9AGAM</name>
<reference evidence="2 3" key="1">
    <citation type="journal article" date="2019" name="Fungal Biol. Biotechnol.">
        <title>Draft genome sequence of fastidious pathogen Ceratobasidium theobromae, which causes vascular-streak dieback in Theobroma cacao.</title>
        <authorList>
            <person name="Ali S.S."/>
            <person name="Asman A."/>
            <person name="Shao J."/>
            <person name="Firmansyah A.P."/>
            <person name="Susilo A.W."/>
            <person name="Rosmana A."/>
            <person name="McMahon P."/>
            <person name="Junaid M."/>
            <person name="Guest D."/>
            <person name="Kheng T.Y."/>
            <person name="Meinhardt L.W."/>
            <person name="Bailey B.A."/>
        </authorList>
    </citation>
    <scope>NUCLEOTIDE SEQUENCE [LARGE SCALE GENOMIC DNA]</scope>
    <source>
        <strain evidence="2 3">CT2</strain>
    </source>
</reference>
<sequence>MKKFLKDNPGAPRPPGWGKVIKGGRQATVTDILGYHTSQTRSNSTDSLSHHQLKNVPAIQTNLHPYLLGELHAQSEGGSSEPQGPAERRERAAGGEVPSRSDEKGPGVLWGPAGEPPAPPQDGVHGVGRGAGNRLGPATVPLILLPGICGKVAEGGSNRGVDGGPMEDGAMYTSGAMGRSVNLGDGWGRDEGLDIEGRVVDRDLGNGSKMGGMGGSEGNDRVEDGKMEGDGCYLPKGGVPVAARRRFADENLEGDEALWRDVGKEGWTLDDLVDYLQWREWEEEDQEEKAREEEEKREKHKLLMVMEWAGEREMERVF</sequence>
<protein>
    <submittedName>
        <fullName evidence="2">Uncharacterized protein</fullName>
    </submittedName>
</protein>
<proteinExistence type="predicted"/>
<accession>A0A5N5QH14</accession>
<dbReference type="AlphaFoldDB" id="A0A5N5QH14"/>
<keyword evidence="3" id="KW-1185">Reference proteome</keyword>
<feature type="compositionally biased region" description="Basic and acidic residues" evidence="1">
    <location>
        <begin position="86"/>
        <end position="105"/>
    </location>
</feature>
<dbReference type="EMBL" id="SSOP01000133">
    <property type="protein sequence ID" value="KAB5590964.1"/>
    <property type="molecule type" value="Genomic_DNA"/>
</dbReference>
<evidence type="ECO:0000313" key="3">
    <source>
        <dbReference type="Proteomes" id="UP000383932"/>
    </source>
</evidence>
<dbReference type="Proteomes" id="UP000383932">
    <property type="component" value="Unassembled WGS sequence"/>
</dbReference>
<organism evidence="2 3">
    <name type="scientific">Ceratobasidium theobromae</name>
    <dbReference type="NCBI Taxonomy" id="1582974"/>
    <lineage>
        <taxon>Eukaryota</taxon>
        <taxon>Fungi</taxon>
        <taxon>Dikarya</taxon>
        <taxon>Basidiomycota</taxon>
        <taxon>Agaricomycotina</taxon>
        <taxon>Agaricomycetes</taxon>
        <taxon>Cantharellales</taxon>
        <taxon>Ceratobasidiaceae</taxon>
        <taxon>Ceratobasidium</taxon>
    </lineage>
</organism>
<evidence type="ECO:0000313" key="2">
    <source>
        <dbReference type="EMBL" id="KAB5590964.1"/>
    </source>
</evidence>